<evidence type="ECO:0000313" key="10">
    <source>
        <dbReference type="Proteomes" id="UP000770889"/>
    </source>
</evidence>
<dbReference type="InterPro" id="IPR009056">
    <property type="entry name" value="Cyt_c-like_dom"/>
</dbReference>
<evidence type="ECO:0000313" key="9">
    <source>
        <dbReference type="EMBL" id="MBT2987757.1"/>
    </source>
</evidence>
<keyword evidence="5 6" id="KW-0408">Iron</keyword>
<dbReference type="InterPro" id="IPR036909">
    <property type="entry name" value="Cyt_c-like_dom_sf"/>
</dbReference>
<dbReference type="PANTHER" id="PTHR40942:SF4">
    <property type="entry name" value="CYTOCHROME C5"/>
    <property type="match status" value="1"/>
</dbReference>
<keyword evidence="1" id="KW-0813">Transport</keyword>
<evidence type="ECO:0000256" key="4">
    <source>
        <dbReference type="ARBA" id="ARBA00022982"/>
    </source>
</evidence>
<evidence type="ECO:0000256" key="3">
    <source>
        <dbReference type="ARBA" id="ARBA00022723"/>
    </source>
</evidence>
<dbReference type="PROSITE" id="PS51257">
    <property type="entry name" value="PROKAR_LIPOPROTEIN"/>
    <property type="match status" value="1"/>
</dbReference>
<accession>A0A944M6M4</accession>
<keyword evidence="3 6" id="KW-0479">Metal-binding</keyword>
<gene>
    <name evidence="9" type="ORF">KME65_02235</name>
</gene>
<reference evidence="9 10" key="1">
    <citation type="submission" date="2021-05" db="EMBL/GenBank/DDBJ databases">
        <title>Genetic and Functional Diversity in Clade A Lucinid endosymbionts from the Bahamas.</title>
        <authorList>
            <person name="Giani N.M."/>
            <person name="Engel A.S."/>
            <person name="Campbell B.J."/>
        </authorList>
    </citation>
    <scope>NUCLEOTIDE SEQUENCE [LARGE SCALE GENOMIC DNA]</scope>
    <source>
        <strain evidence="9">LUC16012Gg_MoonRockCtena</strain>
    </source>
</reference>
<dbReference type="PANTHER" id="PTHR40942">
    <property type="match status" value="1"/>
</dbReference>
<dbReference type="PROSITE" id="PS51007">
    <property type="entry name" value="CYTC"/>
    <property type="match status" value="1"/>
</dbReference>
<dbReference type="Pfam" id="PF13442">
    <property type="entry name" value="Cytochrome_CBB3"/>
    <property type="match status" value="1"/>
</dbReference>
<dbReference type="EMBL" id="JAHHGM010000002">
    <property type="protein sequence ID" value="MBT2987757.1"/>
    <property type="molecule type" value="Genomic_DNA"/>
</dbReference>
<evidence type="ECO:0000256" key="1">
    <source>
        <dbReference type="ARBA" id="ARBA00022448"/>
    </source>
</evidence>
<dbReference type="Gene3D" id="1.10.760.10">
    <property type="entry name" value="Cytochrome c-like domain"/>
    <property type="match status" value="1"/>
</dbReference>
<dbReference type="GO" id="GO:0009055">
    <property type="term" value="F:electron transfer activity"/>
    <property type="evidence" value="ECO:0007669"/>
    <property type="project" value="InterPro"/>
</dbReference>
<proteinExistence type="predicted"/>
<protein>
    <submittedName>
        <fullName evidence="9">C-type cytochrome</fullName>
    </submittedName>
</protein>
<keyword evidence="2 6" id="KW-0349">Heme</keyword>
<name>A0A944M6M4_9GAMM</name>
<evidence type="ECO:0000256" key="2">
    <source>
        <dbReference type="ARBA" id="ARBA00022617"/>
    </source>
</evidence>
<evidence type="ECO:0000256" key="7">
    <source>
        <dbReference type="SAM" id="MobiDB-lite"/>
    </source>
</evidence>
<sequence>MVRKTNKLELKISQIWFIPICLSLLAGCGEQPAQDRAVPEMPRFAEEQLAKGRGIWMGTCRNCHLLGISGAPAVTDSSAWATRIEKGKPALYRSALNGIKGDDDKYRMPPRGGNDRLKDEEVRQAVDYMIASVESLSDSN</sequence>
<keyword evidence="4" id="KW-0249">Electron transport</keyword>
<evidence type="ECO:0000256" key="5">
    <source>
        <dbReference type="ARBA" id="ARBA00023004"/>
    </source>
</evidence>
<dbReference type="AlphaFoldDB" id="A0A944M6M4"/>
<evidence type="ECO:0000256" key="6">
    <source>
        <dbReference type="PROSITE-ProRule" id="PRU00433"/>
    </source>
</evidence>
<evidence type="ECO:0000259" key="8">
    <source>
        <dbReference type="PROSITE" id="PS51007"/>
    </source>
</evidence>
<dbReference type="GO" id="GO:0005506">
    <property type="term" value="F:iron ion binding"/>
    <property type="evidence" value="ECO:0007669"/>
    <property type="project" value="InterPro"/>
</dbReference>
<organism evidence="9 10">
    <name type="scientific">Candidatus Thiodiazotropha taylori</name>
    <dbReference type="NCBI Taxonomy" id="2792791"/>
    <lineage>
        <taxon>Bacteria</taxon>
        <taxon>Pseudomonadati</taxon>
        <taxon>Pseudomonadota</taxon>
        <taxon>Gammaproteobacteria</taxon>
        <taxon>Chromatiales</taxon>
        <taxon>Sedimenticolaceae</taxon>
        <taxon>Candidatus Thiodiazotropha</taxon>
    </lineage>
</organism>
<comment type="caution">
    <text evidence="9">The sequence shown here is derived from an EMBL/GenBank/DDBJ whole genome shotgun (WGS) entry which is preliminary data.</text>
</comment>
<feature type="region of interest" description="Disordered" evidence="7">
    <location>
        <begin position="100"/>
        <end position="120"/>
    </location>
</feature>
<dbReference type="GO" id="GO:0020037">
    <property type="term" value="F:heme binding"/>
    <property type="evidence" value="ECO:0007669"/>
    <property type="project" value="InterPro"/>
</dbReference>
<dbReference type="SUPFAM" id="SSF46626">
    <property type="entry name" value="Cytochrome c"/>
    <property type="match status" value="1"/>
</dbReference>
<dbReference type="PRINTS" id="PR00607">
    <property type="entry name" value="CYTCHROMECIE"/>
</dbReference>
<feature type="domain" description="Cytochrome c" evidence="8">
    <location>
        <begin position="47"/>
        <end position="133"/>
    </location>
</feature>
<dbReference type="InterPro" id="IPR002323">
    <property type="entry name" value="Cyt_CIE"/>
</dbReference>
<dbReference type="Proteomes" id="UP000770889">
    <property type="component" value="Unassembled WGS sequence"/>
</dbReference>